<protein>
    <submittedName>
        <fullName evidence="3">Uncharacterized protein</fullName>
    </submittedName>
</protein>
<dbReference type="AlphaFoldDB" id="A0A437QS14"/>
<comment type="caution">
    <text evidence="3">The sequence shown here is derived from an EMBL/GenBank/DDBJ whole genome shotgun (WGS) entry which is preliminary data.</text>
</comment>
<keyword evidence="1" id="KW-0040">ANK repeat</keyword>
<keyword evidence="2" id="KW-0812">Transmembrane</keyword>
<feature type="repeat" description="ANK" evidence="1">
    <location>
        <begin position="136"/>
        <end position="164"/>
    </location>
</feature>
<dbReference type="PROSITE" id="PS50297">
    <property type="entry name" value="ANK_REP_REGION"/>
    <property type="match status" value="1"/>
</dbReference>
<evidence type="ECO:0000313" key="3">
    <source>
        <dbReference type="EMBL" id="RVU37301.1"/>
    </source>
</evidence>
<evidence type="ECO:0000256" key="1">
    <source>
        <dbReference type="PROSITE-ProRule" id="PRU00023"/>
    </source>
</evidence>
<dbReference type="Gene3D" id="1.25.40.20">
    <property type="entry name" value="Ankyrin repeat-containing domain"/>
    <property type="match status" value="1"/>
</dbReference>
<reference evidence="3 4" key="1">
    <citation type="submission" date="2019-01" db="EMBL/GenBank/DDBJ databases">
        <authorList>
            <person name="Chen W.-M."/>
        </authorList>
    </citation>
    <scope>NUCLEOTIDE SEQUENCE [LARGE SCALE GENOMIC DNA]</scope>
    <source>
        <strain evidence="3 4">KYPC3</strain>
    </source>
</reference>
<dbReference type="Proteomes" id="UP000283077">
    <property type="component" value="Unassembled WGS sequence"/>
</dbReference>
<organism evidence="3 4">
    <name type="scientific">Rheinheimera riviphila</name>
    <dbReference type="NCBI Taxonomy" id="1834037"/>
    <lineage>
        <taxon>Bacteria</taxon>
        <taxon>Pseudomonadati</taxon>
        <taxon>Pseudomonadota</taxon>
        <taxon>Gammaproteobacteria</taxon>
        <taxon>Chromatiales</taxon>
        <taxon>Chromatiaceae</taxon>
        <taxon>Rheinheimera</taxon>
    </lineage>
</organism>
<keyword evidence="2" id="KW-0472">Membrane</keyword>
<dbReference type="PROSITE" id="PS50088">
    <property type="entry name" value="ANK_REPEAT"/>
    <property type="match status" value="1"/>
</dbReference>
<gene>
    <name evidence="3" type="ORF">EOE67_10445</name>
</gene>
<dbReference type="InterPro" id="IPR036770">
    <property type="entry name" value="Ankyrin_rpt-contain_sf"/>
</dbReference>
<sequence>MENYMLIALIFWGACGIGSAIAAANKGRNSVGWFFIGFLLGPVGLLVSLIISSDNTQIEFSAIQRGECKKCPDCAETIKFEAIKCKHCGYVFSSQNDSVRAQPKPFPLHYEVWQGNWANAVDLIDQGADVNEKNLDGRTPLELAKMRGDNLIIEMLTSKGALEN</sequence>
<evidence type="ECO:0000256" key="2">
    <source>
        <dbReference type="SAM" id="Phobius"/>
    </source>
</evidence>
<proteinExistence type="predicted"/>
<dbReference type="EMBL" id="SACS01000010">
    <property type="protein sequence ID" value="RVU37301.1"/>
    <property type="molecule type" value="Genomic_DNA"/>
</dbReference>
<keyword evidence="2" id="KW-1133">Transmembrane helix</keyword>
<name>A0A437QS14_9GAMM</name>
<accession>A0A437QS14</accession>
<feature type="transmembrane region" description="Helical" evidence="2">
    <location>
        <begin position="32"/>
        <end position="51"/>
    </location>
</feature>
<dbReference type="OrthoDB" id="9814116at2"/>
<dbReference type="InterPro" id="IPR002110">
    <property type="entry name" value="Ankyrin_rpt"/>
</dbReference>
<keyword evidence="4" id="KW-1185">Reference proteome</keyword>
<evidence type="ECO:0000313" key="4">
    <source>
        <dbReference type="Proteomes" id="UP000283077"/>
    </source>
</evidence>
<dbReference type="SUPFAM" id="SSF48403">
    <property type="entry name" value="Ankyrin repeat"/>
    <property type="match status" value="1"/>
</dbReference>